<dbReference type="EMBL" id="BK032840">
    <property type="protein sequence ID" value="DAF63455.1"/>
    <property type="molecule type" value="Genomic_DNA"/>
</dbReference>
<evidence type="ECO:0000313" key="1">
    <source>
        <dbReference type="EMBL" id="DAF63455.1"/>
    </source>
</evidence>
<sequence>MVKAGYLWIMLKKYNRNRYFSCRCLRMPAVFFIFLKSIRFSTFPRLLVRGREIKGSSERRKHMKHKLKISVSKEPRTSGIVNCRNLSIRERLLRFLFGEKKRVTVLIPGDSVEEITICENRKGEDENEQSKVTS</sequence>
<organism evidence="1">
    <name type="scientific">Siphoviridae sp. ctgmM3</name>
    <dbReference type="NCBI Taxonomy" id="2827912"/>
    <lineage>
        <taxon>Viruses</taxon>
        <taxon>Duplodnaviria</taxon>
        <taxon>Heunggongvirae</taxon>
        <taxon>Uroviricota</taxon>
        <taxon>Caudoviricetes</taxon>
    </lineage>
</organism>
<accession>A0A8S5TKB8</accession>
<protein>
    <submittedName>
        <fullName evidence="1">Uncharacterized protein</fullName>
    </submittedName>
</protein>
<name>A0A8S5TKB8_9CAUD</name>
<proteinExistence type="predicted"/>
<reference evidence="1" key="1">
    <citation type="journal article" date="2021" name="Proc. Natl. Acad. Sci. U.S.A.">
        <title>A Catalog of Tens of Thousands of Viruses from Human Metagenomes Reveals Hidden Associations with Chronic Diseases.</title>
        <authorList>
            <person name="Tisza M.J."/>
            <person name="Buck C.B."/>
        </authorList>
    </citation>
    <scope>NUCLEOTIDE SEQUENCE</scope>
    <source>
        <strain evidence="1">CtgmM3</strain>
    </source>
</reference>